<dbReference type="Ensembl" id="ENSNFUT00015002422.1">
    <property type="protein sequence ID" value="ENSNFUP00015002266.1"/>
    <property type="gene ID" value="ENSNFUG00015001214.1"/>
</dbReference>
<dbReference type="InterPro" id="IPR032549">
    <property type="entry name" value="DUF4939"/>
</dbReference>
<organism evidence="3 4">
    <name type="scientific">Nothobranchius furzeri</name>
    <name type="common">Turquoise killifish</name>
    <dbReference type="NCBI Taxonomy" id="105023"/>
    <lineage>
        <taxon>Eukaryota</taxon>
        <taxon>Metazoa</taxon>
        <taxon>Chordata</taxon>
        <taxon>Craniata</taxon>
        <taxon>Vertebrata</taxon>
        <taxon>Euteleostomi</taxon>
        <taxon>Actinopterygii</taxon>
        <taxon>Neopterygii</taxon>
        <taxon>Teleostei</taxon>
        <taxon>Neoteleostei</taxon>
        <taxon>Acanthomorphata</taxon>
        <taxon>Ovalentaria</taxon>
        <taxon>Atherinomorphae</taxon>
        <taxon>Cyprinodontiformes</taxon>
        <taxon>Nothobranchiidae</taxon>
        <taxon>Nothobranchius</taxon>
    </lineage>
</organism>
<evidence type="ECO:0000259" key="2">
    <source>
        <dbReference type="Pfam" id="PF16297"/>
    </source>
</evidence>
<feature type="region of interest" description="Disordered" evidence="1">
    <location>
        <begin position="239"/>
        <end position="262"/>
    </location>
</feature>
<name>A0A8C6NHU2_NOTFU</name>
<feature type="domain" description="DUF4939" evidence="2">
    <location>
        <begin position="97"/>
        <end position="175"/>
    </location>
</feature>
<dbReference type="AlphaFoldDB" id="A0A8C6NHU2"/>
<reference evidence="3" key="1">
    <citation type="submission" date="2014-08" db="EMBL/GenBank/DDBJ databases">
        <authorList>
            <person name="Senf B."/>
            <person name="Petzold A."/>
            <person name="Downie B.R."/>
            <person name="Koch P."/>
            <person name="Platzer M."/>
        </authorList>
    </citation>
    <scope>NUCLEOTIDE SEQUENCE [LARGE SCALE GENOMIC DNA]</scope>
    <source>
        <strain evidence="3">GRZ</strain>
    </source>
</reference>
<evidence type="ECO:0000256" key="1">
    <source>
        <dbReference type="SAM" id="MobiDB-lite"/>
    </source>
</evidence>
<dbReference type="Proteomes" id="UP000694548">
    <property type="component" value="Chromosome sgr04"/>
</dbReference>
<dbReference type="PANTHER" id="PTHR15503">
    <property type="entry name" value="LDOC1 RELATED"/>
    <property type="match status" value="1"/>
</dbReference>
<feature type="compositionally biased region" description="Polar residues" evidence="1">
    <location>
        <begin position="1"/>
        <end position="13"/>
    </location>
</feature>
<evidence type="ECO:0000313" key="4">
    <source>
        <dbReference type="Proteomes" id="UP000694548"/>
    </source>
</evidence>
<feature type="region of interest" description="Disordered" evidence="1">
    <location>
        <begin position="61"/>
        <end position="81"/>
    </location>
</feature>
<reference evidence="3" key="3">
    <citation type="submission" date="2025-09" db="UniProtKB">
        <authorList>
            <consortium name="Ensembl"/>
        </authorList>
    </citation>
    <scope>IDENTIFICATION</scope>
</reference>
<protein>
    <recommendedName>
        <fullName evidence="2">DUF4939 domain-containing protein</fullName>
    </recommendedName>
</protein>
<keyword evidence="4" id="KW-1185">Reference proteome</keyword>
<feature type="compositionally biased region" description="Low complexity" evidence="1">
    <location>
        <begin position="62"/>
        <end position="81"/>
    </location>
</feature>
<feature type="compositionally biased region" description="Polar residues" evidence="1">
    <location>
        <begin position="241"/>
        <end position="262"/>
    </location>
</feature>
<proteinExistence type="predicted"/>
<accession>A0A8C6NHU2</accession>
<dbReference type="PANTHER" id="PTHR15503:SF22">
    <property type="entry name" value="TRANSPOSON TY3-I GAG POLYPROTEIN"/>
    <property type="match status" value="1"/>
</dbReference>
<reference evidence="3" key="2">
    <citation type="submission" date="2025-08" db="UniProtKB">
        <authorList>
            <consortium name="Ensembl"/>
        </authorList>
    </citation>
    <scope>IDENTIFICATION</scope>
</reference>
<evidence type="ECO:0000313" key="3">
    <source>
        <dbReference type="Ensembl" id="ENSNFUP00015002266.1"/>
    </source>
</evidence>
<feature type="region of interest" description="Disordered" evidence="1">
    <location>
        <begin position="1"/>
        <end position="23"/>
    </location>
</feature>
<dbReference type="GeneTree" id="ENSGT01100000263720"/>
<dbReference type="Pfam" id="PF16297">
    <property type="entry name" value="DUF4939"/>
    <property type="match status" value="1"/>
</dbReference>
<sequence>MTESTGHKSTSMEESLPPAVASTLAKHEKTIETVLSQLSATNQRLFQLDSALRQMNEAIRISPPSTASPPTVTSAVPSQSSLPVPPPGFGFRVVESPLPETFSGEPGTCRNFLLLCQLAFNRSPDTFCNDSVKISYMVGLFRGKALQWDEAKSRQPDFLHGPLSDFLTEFKQLFDSTESPAELPKHIWNLQQGKKSLSEFAIEFRTLASVSTLDEALEDRIYRCLESVLSITLPPLSTLSRQRSQEPTTRTPQSDGGSPRVS</sequence>
<dbReference type="InterPro" id="IPR032567">
    <property type="entry name" value="RTL1-rel"/>
</dbReference>